<dbReference type="Gene3D" id="3.90.45.10">
    <property type="entry name" value="Peptide deformylase"/>
    <property type="match status" value="1"/>
</dbReference>
<dbReference type="NCBIfam" id="NF011189">
    <property type="entry name" value="PRK14595.1"/>
    <property type="match status" value="1"/>
</dbReference>
<accession>A0A0D0RQA4</accession>
<dbReference type="PANTHER" id="PTHR10458">
    <property type="entry name" value="PEPTIDE DEFORMYLASE"/>
    <property type="match status" value="1"/>
</dbReference>
<comment type="caution">
    <text evidence="2">Lacks conserved residue(s) required for the propagation of feature annotation.</text>
</comment>
<dbReference type="Proteomes" id="UP000255277">
    <property type="component" value="Unassembled WGS sequence"/>
</dbReference>
<dbReference type="InterPro" id="IPR023635">
    <property type="entry name" value="Peptide_deformylase"/>
</dbReference>
<proteinExistence type="inferred from homology"/>
<dbReference type="SUPFAM" id="SSF56420">
    <property type="entry name" value="Peptide deformylase"/>
    <property type="match status" value="1"/>
</dbReference>
<keyword evidence="6" id="KW-1185">Reference proteome</keyword>
<dbReference type="RefSeq" id="WP_042738899.1">
    <property type="nucleotide sequence ID" value="NZ_BKAX01000003.1"/>
</dbReference>
<dbReference type="EMBL" id="UHDK01000001">
    <property type="protein sequence ID" value="SUM32673.1"/>
    <property type="molecule type" value="Genomic_DNA"/>
</dbReference>
<keyword evidence="4" id="KW-0378">Hydrolase</keyword>
<dbReference type="Proteomes" id="UP000321057">
    <property type="component" value="Unassembled WGS sequence"/>
</dbReference>
<dbReference type="STRING" id="1293.SH09_06935"/>
<dbReference type="PANTHER" id="PTHR10458:SF22">
    <property type="entry name" value="PEPTIDE DEFORMYLASE"/>
    <property type="match status" value="1"/>
</dbReference>
<organism evidence="4 5">
    <name type="scientific">Staphylococcus gallinarum</name>
    <dbReference type="NCBI Taxonomy" id="1293"/>
    <lineage>
        <taxon>Bacteria</taxon>
        <taxon>Bacillati</taxon>
        <taxon>Bacillota</taxon>
        <taxon>Bacilli</taxon>
        <taxon>Bacillales</taxon>
        <taxon>Staphylococcaceae</taxon>
        <taxon>Staphylococcus</taxon>
    </lineage>
</organism>
<dbReference type="HAMAP" id="MF_00163">
    <property type="entry name" value="Pep_deformylase"/>
    <property type="match status" value="1"/>
</dbReference>
<evidence type="ECO:0000313" key="6">
    <source>
        <dbReference type="Proteomes" id="UP000321057"/>
    </source>
</evidence>
<dbReference type="AlphaFoldDB" id="A0A0D0RQA4"/>
<dbReference type="OrthoDB" id="9784988at2"/>
<comment type="similarity">
    <text evidence="1 2">Belongs to the polypeptide deformylase family.</text>
</comment>
<dbReference type="EMBL" id="BKAX01000003">
    <property type="protein sequence ID" value="GEQ04905.1"/>
    <property type="molecule type" value="Genomic_DNA"/>
</dbReference>
<dbReference type="PRINTS" id="PR01576">
    <property type="entry name" value="PDEFORMYLASE"/>
</dbReference>
<evidence type="ECO:0000256" key="1">
    <source>
        <dbReference type="ARBA" id="ARBA00010759"/>
    </source>
</evidence>
<sequence>MTIKRLVSDQHPILKKQIAPVTTFDSELEQLLLDLEDTMYDLEASALCAPQIGIDQQVAIIDMEIDGLLQLINPVIINESNEQVTDLEGSVSLPNVYGNVTRSKMIVIKANDKQGNEVEMTAYDDVARMILHMVDHFEGKLFTDKAEKILSEAEVEAFFDNE</sequence>
<dbReference type="GeneID" id="93845435"/>
<dbReference type="PIRSF" id="PIRSF004749">
    <property type="entry name" value="Pep_def"/>
    <property type="match status" value="1"/>
</dbReference>
<dbReference type="NCBIfam" id="TIGR00079">
    <property type="entry name" value="pept_deformyl"/>
    <property type="match status" value="1"/>
</dbReference>
<reference evidence="3 6" key="2">
    <citation type="submission" date="2019-07" db="EMBL/GenBank/DDBJ databases">
        <title>Whole genome shotgun sequence of Staphylococcus gallinarum NBRC 109767.</title>
        <authorList>
            <person name="Hosoyama A."/>
            <person name="Uohara A."/>
            <person name="Ohji S."/>
            <person name="Ichikawa N."/>
        </authorList>
    </citation>
    <scope>NUCLEOTIDE SEQUENCE [LARGE SCALE GENOMIC DNA]</scope>
    <source>
        <strain evidence="3 6">NBRC 109767</strain>
    </source>
</reference>
<protein>
    <recommendedName>
        <fullName evidence="2">Peptide deformylase-like</fullName>
    </recommendedName>
    <alternativeName>
        <fullName evidence="2">Polypeptide deformylase-like</fullName>
    </alternativeName>
</protein>
<name>A0A0D0RQA4_STAGA</name>
<dbReference type="CDD" id="cd00487">
    <property type="entry name" value="Pep_deformylase"/>
    <property type="match status" value="1"/>
</dbReference>
<dbReference type="InterPro" id="IPR036821">
    <property type="entry name" value="Peptide_deformylase_sf"/>
</dbReference>
<reference evidence="4 5" key="1">
    <citation type="submission" date="2018-06" db="EMBL/GenBank/DDBJ databases">
        <authorList>
            <consortium name="Pathogen Informatics"/>
            <person name="Doyle S."/>
        </authorList>
    </citation>
    <scope>NUCLEOTIDE SEQUENCE [LARGE SCALE GENOMIC DNA]</scope>
    <source>
        <strain evidence="4 5">NCTC12195</strain>
    </source>
</reference>
<gene>
    <name evidence="4" type="primary">def1</name>
    <name evidence="4" type="ORF">NCTC12195_02121</name>
    <name evidence="3" type="ORF">SGA02_07330</name>
</gene>
<evidence type="ECO:0000313" key="4">
    <source>
        <dbReference type="EMBL" id="SUM32673.1"/>
    </source>
</evidence>
<evidence type="ECO:0000313" key="3">
    <source>
        <dbReference type="EMBL" id="GEQ04905.1"/>
    </source>
</evidence>
<dbReference type="Pfam" id="PF01327">
    <property type="entry name" value="Pep_deformylase"/>
    <property type="match status" value="1"/>
</dbReference>
<dbReference type="GO" id="GO:0042586">
    <property type="term" value="F:peptide deformylase activity"/>
    <property type="evidence" value="ECO:0007669"/>
    <property type="project" value="InterPro"/>
</dbReference>
<evidence type="ECO:0000256" key="2">
    <source>
        <dbReference type="HAMAP-Rule" id="MF_00163"/>
    </source>
</evidence>
<evidence type="ECO:0000313" key="5">
    <source>
        <dbReference type="Proteomes" id="UP000255277"/>
    </source>
</evidence>